<gene>
    <name evidence="1" type="ORF">NPIL_100911</name>
</gene>
<evidence type="ECO:0000313" key="2">
    <source>
        <dbReference type="Proteomes" id="UP000887013"/>
    </source>
</evidence>
<organism evidence="1 2">
    <name type="scientific">Nephila pilipes</name>
    <name type="common">Giant wood spider</name>
    <name type="synonym">Nephila maculata</name>
    <dbReference type="NCBI Taxonomy" id="299642"/>
    <lineage>
        <taxon>Eukaryota</taxon>
        <taxon>Metazoa</taxon>
        <taxon>Ecdysozoa</taxon>
        <taxon>Arthropoda</taxon>
        <taxon>Chelicerata</taxon>
        <taxon>Arachnida</taxon>
        <taxon>Araneae</taxon>
        <taxon>Araneomorphae</taxon>
        <taxon>Entelegynae</taxon>
        <taxon>Araneoidea</taxon>
        <taxon>Nephilidae</taxon>
        <taxon>Nephila</taxon>
    </lineage>
</organism>
<comment type="caution">
    <text evidence="1">The sequence shown here is derived from an EMBL/GenBank/DDBJ whole genome shotgun (WGS) entry which is preliminary data.</text>
</comment>
<protein>
    <submittedName>
        <fullName evidence="1">Uncharacterized protein</fullName>
    </submittedName>
</protein>
<accession>A0A8X6TGA6</accession>
<reference evidence="1" key="1">
    <citation type="submission" date="2020-08" db="EMBL/GenBank/DDBJ databases">
        <title>Multicomponent nature underlies the extraordinary mechanical properties of spider dragline silk.</title>
        <authorList>
            <person name="Kono N."/>
            <person name="Nakamura H."/>
            <person name="Mori M."/>
            <person name="Yoshida Y."/>
            <person name="Ohtoshi R."/>
            <person name="Malay A.D."/>
            <person name="Moran D.A.P."/>
            <person name="Tomita M."/>
            <person name="Numata K."/>
            <person name="Arakawa K."/>
        </authorList>
    </citation>
    <scope>NUCLEOTIDE SEQUENCE</scope>
</reference>
<dbReference type="Proteomes" id="UP000887013">
    <property type="component" value="Unassembled WGS sequence"/>
</dbReference>
<proteinExistence type="predicted"/>
<name>A0A8X6TGA6_NEPPI</name>
<dbReference type="AlphaFoldDB" id="A0A8X6TGA6"/>
<sequence length="100" mass="11541">MFVSGTDAWDFLPPKTAMNGSQYLNLLGEKLELHMIFINVRFPYMIELRVTVTEKQPLRTKAFSEATKYAWCSESSEVCRQCPIRSLSMSHCAQHDYNSD</sequence>
<dbReference type="EMBL" id="BMAW01103106">
    <property type="protein sequence ID" value="GFT07531.1"/>
    <property type="molecule type" value="Genomic_DNA"/>
</dbReference>
<evidence type="ECO:0000313" key="1">
    <source>
        <dbReference type="EMBL" id="GFT07531.1"/>
    </source>
</evidence>
<keyword evidence="2" id="KW-1185">Reference proteome</keyword>